<sequence length="2344" mass="250681">MPPRSSFLRRVRRGRAATVVTLALSTVLTASTAQAVAFPQETSPFRADRPTFDKPAEGRAETARPRPVDMTKKAAVTRLGPSVWPKAGSVTIDVTPTGKAARPGGLPVTVSAPTAKTARSSAARHVRVEVMDQRRAAALGAAALIKARHTDAGRKAGKIRLTLGYKAFKDAYGGDYGARLGLFQLPACAISAVPGSKACPVAPIRLKSVNDTEAGTLSADVQVGPESPTAPMLAVAAEATSSQGNYNATPLSPSASWSVAPSTGGFSWSYPMRVVPTPGGQIPSVGLSYSSQAADGKTGTTNNQGSWVGESFSYEPGYIERQYKPCADDGHKSSGELCWAHDNATIMLNGSSGQLIKDDKTGAWHMTGGAGWKIEKLTGASNGDNNGEHWKVIADGSEYHFGLNRRPGWRSDNPATTGKVDADPVTDSTWNVPVTGDDSGEPCYKAAFADAWCMQAWRWNLDYVKDRHGNTMSYVYGKELNAYARGGKTDVAGTTYSRGGYLKRIEYGQRDTTVFTEAAPARVVFTTAERCVKDAAFDCDPAKWTEANVARWPDTPYDRYCAVGTKCKFTQATPSFFTRKKLTSIATQMRTGPTTTTTTSASTPYATVDAWNLKHIFTDNGDDSRTLWLSEIEHEGKGNGGSVKLPSVQLLGRKLPNRVDEVGNNLSPINRFRLYTVLSESGSQLDVTYKPADCAVGTLPKPGESVRRCYPVVWAPPGYLEPITDWFHKYVVASVQQSDRTGKSAPMVTDYEYLGDAAWRKTQPDGITDPKFLTWSQWQGYGKVRVTAGDGQNQTSRVDYTYLQGMDGDADPGGGKRAVSVTDSAGVAHKDLEEYVGFELEKAVYSGGALVSKVISQPWQHTTATQTRTWDGTQVVSKATTVRPEVTRGFTALAGGGWRESKSVTTYDTGVGVAGRVEQVDNLGDLSTSADDTCTRTTYADNLALNLVNLPRQIETVAVNCHAVPKRATQVLSDQRTSYDNGALGAAPTRGLATRTERLTKHDGTTPTYQVTGTTSYDGYGRPLTQTDERAKATTTFDYTEANGLISQVTSKNQLGHLTTTEYAPAWGQAKAQIDPNGKRTDLEFDDLGRLTSVWLPDRTKGAVGPSLKYGYLIRQDDASVIKTEKVDNDGTYGVEYQLFDSLLRPRQQQTEGPDGSRMVADTWYDGLGKIAKTNATYNATGLPSDKLMAVTDGDVGAQTRYSYDGLGRPTAEIFAIAGHEQWRTTTSYDATSEGDRVHTDPPQGGTPTTAVSNAKGQLTELRHFDGSSPDLTAPYSGHTATKYTYWPSGQMKSVTDAVGNVWSYDYDQLGRKTKTVDPDAGTSTTTYDDADRPVTTTDGRGQSVTTAYDVLGRPTLTYAGKTVGGTKLTETRYDKAGALGHPYASFRYTDGTQYFASVTARFDTFYRPTQSSISVPASEGTTLKGVYTYTTAYNADGTVASTGMPGVGGLPAETLATTYDKLQRPLTLKSATTNYVTDTVWTPTSQLSTLTLDTGGKQTQQSYFYERGTDRLTRHLVTVDGLSKAAKDTRTSYDPAGNVLSIADTSDTTAPAKTDVQCFAYDAQKRLSEAWTPSATATSAAGGGTIGMLTPEYSGKTPSACAAAPGASPLGGPAPYWTSYTIDKIGNRTKEVRHDTGLNAAKNVTRTYTYADADQDGTPHEPATATSDGDGGPHAVTKVTEQTPTGTQTAKYAYDKAGNTKQRTPVGGDSQFLEWDAEGKVTKISEPDDPTTPGTNEATETTFLYDASGNRLKRKDASGTTIYLPGTELHLPSGATVARATRYYTHADKIVAVRTSDNKVSFIAADHHGTGDLAIDAATGGVTQRRLDPYGNQRTGNTGNWPGQKGFVGGTIDESTGLTNIGARQYDSYLGKFISVDPLIDVTNPQQMNAYAYANNTPVTLSDPTGLAPCASGLTATSSCPPSDTCGRFCANPDAEAKEPVTKAEQEVRKAEESHNRAKQKVVTAAKALVKILMDELGVTAALDCVSSGDVAACGETILNIAGSFAGGLAGRLLAKYGAPWKWDDAARLVKRVGGLLGDLVSGVKEIWDTSKALGKARDKLAAAQAKFKMAQEPSCRVGAKAHSFLPGTQVLLADGSTKPIEDVGPGDKIVTTDPGTGEEVVREVAGTIVTEDDKHFVDLTIVADGQSASLISTTTHPFWVQAEKAWVEAGDLRPGMRLTTPAGDSAVVEATRYFEKRQRTHDLTIADLHAYYVLAGATPVLVHNCGGAVTGHPAACECADGGIPKVRNGKLAGDVHPKTNVPFDENGFPDFSAWRHPDVPDVRIELSGSRGTDFARSNRAAGLSETPDGYTWHHHQEPGLMQLIETEAHKRTAHTGGFSGGR</sequence>
<keyword evidence="1" id="KW-0677">Repeat</keyword>
<dbReference type="Pfam" id="PF14414">
    <property type="entry name" value="WHH"/>
    <property type="match status" value="1"/>
</dbReference>
<feature type="region of interest" description="Disordered" evidence="2">
    <location>
        <begin position="1316"/>
        <end position="1342"/>
    </location>
</feature>
<dbReference type="InterPro" id="IPR036844">
    <property type="entry name" value="Hint_dom_sf"/>
</dbReference>
<dbReference type="InterPro" id="IPR031325">
    <property type="entry name" value="RHS_repeat"/>
</dbReference>
<dbReference type="InterPro" id="IPR003587">
    <property type="entry name" value="Hint_dom_N"/>
</dbReference>
<feature type="compositionally biased region" description="Polar residues" evidence="2">
    <location>
        <begin position="1680"/>
        <end position="1689"/>
    </location>
</feature>
<evidence type="ECO:0000256" key="3">
    <source>
        <dbReference type="SAM" id="SignalP"/>
    </source>
</evidence>
<dbReference type="SMART" id="SM00306">
    <property type="entry name" value="HintN"/>
    <property type="match status" value="1"/>
</dbReference>
<dbReference type="EMBL" id="BMQQ01000008">
    <property type="protein sequence ID" value="GGT32475.1"/>
    <property type="molecule type" value="Genomic_DNA"/>
</dbReference>
<dbReference type="InterPro" id="IPR022385">
    <property type="entry name" value="Rhs_assc_core"/>
</dbReference>
<reference evidence="5" key="1">
    <citation type="journal article" date="2014" name="Int. J. Syst. Evol. Microbiol.">
        <title>Complete genome sequence of Corynebacterium casei LMG S-19264T (=DSM 44701T), isolated from a smear-ripened cheese.</title>
        <authorList>
            <consortium name="US DOE Joint Genome Institute (JGI-PGF)"/>
            <person name="Walter F."/>
            <person name="Albersmeier A."/>
            <person name="Kalinowski J."/>
            <person name="Ruckert C."/>
        </authorList>
    </citation>
    <scope>NUCLEOTIDE SEQUENCE</scope>
    <source>
        <strain evidence="5">JCM 3172</strain>
    </source>
</reference>
<dbReference type="InterPro" id="IPR056823">
    <property type="entry name" value="TEN-like_YD-shell"/>
</dbReference>
<dbReference type="PANTHER" id="PTHR32305:SF17">
    <property type="entry name" value="TRNA NUCLEASE WAPA"/>
    <property type="match status" value="1"/>
</dbReference>
<gene>
    <name evidence="5" type="ORF">GCM10014713_27670</name>
</gene>
<organism evidence="5 6">
    <name type="scientific">Streptomyces purpureus</name>
    <dbReference type="NCBI Taxonomy" id="1951"/>
    <lineage>
        <taxon>Bacteria</taxon>
        <taxon>Bacillati</taxon>
        <taxon>Actinomycetota</taxon>
        <taxon>Actinomycetes</taxon>
        <taxon>Kitasatosporales</taxon>
        <taxon>Streptomycetaceae</taxon>
        <taxon>Streptomyces</taxon>
    </lineage>
</organism>
<dbReference type="PANTHER" id="PTHR32305">
    <property type="match status" value="1"/>
</dbReference>
<dbReference type="Pfam" id="PF07591">
    <property type="entry name" value="PT-HINT"/>
    <property type="match status" value="1"/>
</dbReference>
<evidence type="ECO:0000259" key="4">
    <source>
        <dbReference type="SMART" id="SM00306"/>
    </source>
</evidence>
<reference evidence="5" key="2">
    <citation type="submission" date="2020-09" db="EMBL/GenBank/DDBJ databases">
        <authorList>
            <person name="Sun Q."/>
            <person name="Ohkuma M."/>
        </authorList>
    </citation>
    <scope>NUCLEOTIDE SEQUENCE</scope>
    <source>
        <strain evidence="5">JCM 3172</strain>
    </source>
</reference>
<dbReference type="NCBIfam" id="TIGR01643">
    <property type="entry name" value="YD_repeat_2x"/>
    <property type="match status" value="1"/>
</dbReference>
<feature type="region of interest" description="Disordered" evidence="2">
    <location>
        <begin position="410"/>
        <end position="434"/>
    </location>
</feature>
<dbReference type="Pfam" id="PF05593">
    <property type="entry name" value="RHS_repeat"/>
    <property type="match status" value="1"/>
</dbReference>
<evidence type="ECO:0000313" key="5">
    <source>
        <dbReference type="EMBL" id="GGT32475.1"/>
    </source>
</evidence>
<feature type="chain" id="PRO_5037368255" description="Hint domain-containing protein" evidence="3">
    <location>
        <begin position="36"/>
        <end position="2344"/>
    </location>
</feature>
<dbReference type="NCBIfam" id="TIGR03696">
    <property type="entry name" value="Rhs_assc_core"/>
    <property type="match status" value="1"/>
</dbReference>
<dbReference type="InterPro" id="IPR050708">
    <property type="entry name" value="T6SS_VgrG/RHS"/>
</dbReference>
<dbReference type="InterPro" id="IPR006530">
    <property type="entry name" value="YD"/>
</dbReference>
<dbReference type="InterPro" id="IPR032869">
    <property type="entry name" value="WHH_dom_containing"/>
</dbReference>
<keyword evidence="6" id="KW-1185">Reference proteome</keyword>
<feature type="signal peptide" evidence="3">
    <location>
        <begin position="1"/>
        <end position="35"/>
    </location>
</feature>
<dbReference type="CDD" id="cd00081">
    <property type="entry name" value="Hint"/>
    <property type="match status" value="1"/>
</dbReference>
<feature type="region of interest" description="Disordered" evidence="2">
    <location>
        <begin position="41"/>
        <end position="68"/>
    </location>
</feature>
<proteinExistence type="predicted"/>
<feature type="compositionally biased region" description="Low complexity" evidence="2">
    <location>
        <begin position="1005"/>
        <end position="1015"/>
    </location>
</feature>
<dbReference type="InterPro" id="IPR030934">
    <property type="entry name" value="Intein_C"/>
</dbReference>
<evidence type="ECO:0000256" key="2">
    <source>
        <dbReference type="SAM" id="MobiDB-lite"/>
    </source>
</evidence>
<feature type="region of interest" description="Disordered" evidence="2">
    <location>
        <begin position="1003"/>
        <end position="1024"/>
    </location>
</feature>
<feature type="domain" description="Hint" evidence="4">
    <location>
        <begin position="2083"/>
        <end position="2184"/>
    </location>
</feature>
<dbReference type="SUPFAM" id="SSF51294">
    <property type="entry name" value="Hedgehog/intein (Hint) domain"/>
    <property type="match status" value="1"/>
</dbReference>
<comment type="caution">
    <text evidence="5">The sequence shown here is derived from an EMBL/GenBank/DDBJ whole genome shotgun (WGS) entry which is preliminary data.</text>
</comment>
<feature type="region of interest" description="Disordered" evidence="2">
    <location>
        <begin position="1229"/>
        <end position="1251"/>
    </location>
</feature>
<feature type="compositionally biased region" description="Basic and acidic residues" evidence="2">
    <location>
        <begin position="46"/>
        <end position="68"/>
    </location>
</feature>
<accession>A0A918LNY8</accession>
<evidence type="ECO:0000256" key="1">
    <source>
        <dbReference type="ARBA" id="ARBA00022737"/>
    </source>
</evidence>
<evidence type="ECO:0000313" key="6">
    <source>
        <dbReference type="Proteomes" id="UP000619486"/>
    </source>
</evidence>
<name>A0A918LNY8_9ACTN</name>
<dbReference type="Gene3D" id="2.180.10.10">
    <property type="entry name" value="RHS repeat-associated core"/>
    <property type="match status" value="2"/>
</dbReference>
<dbReference type="Proteomes" id="UP000619486">
    <property type="component" value="Unassembled WGS sequence"/>
</dbReference>
<dbReference type="Pfam" id="PF25023">
    <property type="entry name" value="TEN_YD-shell"/>
    <property type="match status" value="1"/>
</dbReference>
<protein>
    <recommendedName>
        <fullName evidence="4">Hint domain-containing protein</fullName>
    </recommendedName>
</protein>
<dbReference type="PROSITE" id="PS50818">
    <property type="entry name" value="INTEIN_C_TER"/>
    <property type="match status" value="1"/>
</dbReference>
<keyword evidence="3" id="KW-0732">Signal</keyword>
<feature type="region of interest" description="Disordered" evidence="2">
    <location>
        <begin position="1653"/>
        <end position="1689"/>
    </location>
</feature>
<dbReference type="Gene3D" id="2.170.16.10">
    <property type="entry name" value="Hedgehog/Intein (Hint) domain"/>
    <property type="match status" value="1"/>
</dbReference>